<dbReference type="GO" id="GO:0004130">
    <property type="term" value="F:cytochrome-c peroxidase activity"/>
    <property type="evidence" value="ECO:0007669"/>
    <property type="project" value="TreeGrafter"/>
</dbReference>
<dbReference type="PANTHER" id="PTHR30600:SF14">
    <property type="entry name" value="CYTOCHROME C PEROXIDASE"/>
    <property type="match status" value="1"/>
</dbReference>
<evidence type="ECO:0000256" key="7">
    <source>
        <dbReference type="ARBA" id="ARBA00023004"/>
    </source>
</evidence>
<evidence type="ECO:0000256" key="5">
    <source>
        <dbReference type="ARBA" id="ARBA00022764"/>
    </source>
</evidence>
<dbReference type="Proteomes" id="UP000473574">
    <property type="component" value="Unassembled WGS sequence"/>
</dbReference>
<feature type="binding site" description="covalent" evidence="8">
    <location>
        <position position="90"/>
    </location>
    <ligand>
        <name>heme c</name>
        <dbReference type="ChEBI" id="CHEBI:61717"/>
        <label>1</label>
    </ligand>
</feature>
<feature type="binding site" description="covalent" evidence="8">
    <location>
        <position position="241"/>
    </location>
    <ligand>
        <name>heme c</name>
        <dbReference type="ChEBI" id="CHEBI:61717"/>
        <label>2</label>
    </ligand>
</feature>
<keyword evidence="5" id="KW-0574">Periplasm</keyword>
<organism evidence="12 13">
    <name type="scientific">Adonisia turfae CCMR0082</name>
    <dbReference type="NCBI Taxonomy" id="2304604"/>
    <lineage>
        <taxon>Bacteria</taxon>
        <taxon>Bacillati</taxon>
        <taxon>Cyanobacteriota</taxon>
        <taxon>Adonisia</taxon>
        <taxon>Adonisia turfae</taxon>
    </lineage>
</organism>
<comment type="cofactor">
    <cofactor evidence="8">
        <name>heme</name>
        <dbReference type="ChEBI" id="CHEBI:30413"/>
    </cofactor>
    <text evidence="8">Binds 2 heme groups.</text>
</comment>
<feature type="binding site" description="covalent" evidence="8">
    <location>
        <position position="244"/>
    </location>
    <ligand>
        <name>heme c</name>
        <dbReference type="ChEBI" id="CHEBI:61717"/>
        <label>2</label>
    </ligand>
</feature>
<dbReference type="AlphaFoldDB" id="A0A6M0S7J2"/>
<evidence type="ECO:0000259" key="11">
    <source>
        <dbReference type="PROSITE" id="PS51007"/>
    </source>
</evidence>
<dbReference type="Gene3D" id="1.10.760.10">
    <property type="entry name" value="Cytochrome c-like domain"/>
    <property type="match status" value="2"/>
</dbReference>
<dbReference type="InterPro" id="IPR023929">
    <property type="entry name" value="MbnH-like"/>
</dbReference>
<dbReference type="GO" id="GO:0046872">
    <property type="term" value="F:metal ion binding"/>
    <property type="evidence" value="ECO:0007669"/>
    <property type="project" value="UniProtKB-KW"/>
</dbReference>
<protein>
    <submittedName>
        <fullName evidence="12">Di-heme enzyme</fullName>
    </submittedName>
</protein>
<dbReference type="Pfam" id="PF03150">
    <property type="entry name" value="CCP_MauG"/>
    <property type="match status" value="1"/>
</dbReference>
<dbReference type="NCBIfam" id="TIGR04039">
    <property type="entry name" value="MXAN_0977_Heme2"/>
    <property type="match status" value="1"/>
</dbReference>
<dbReference type="InterPro" id="IPR009056">
    <property type="entry name" value="Cyt_c-like_dom"/>
</dbReference>
<evidence type="ECO:0000256" key="3">
    <source>
        <dbReference type="ARBA" id="ARBA00022723"/>
    </source>
</evidence>
<reference evidence="12 13" key="1">
    <citation type="journal article" date="2020" name="Microb. Ecol.">
        <title>Ecogenomics of the Marine Benthic Filamentous Cyanobacterium Adonisia.</title>
        <authorList>
            <person name="Walter J.M."/>
            <person name="Coutinho F.H."/>
            <person name="Leomil L."/>
            <person name="Hargreaves P.I."/>
            <person name="Campeao M.E."/>
            <person name="Vieira V.V."/>
            <person name="Silva B.S."/>
            <person name="Fistarol G.O."/>
            <person name="Salomon P.S."/>
            <person name="Sawabe T."/>
            <person name="Mino S."/>
            <person name="Hosokawa M."/>
            <person name="Miyashita H."/>
            <person name="Maruyama F."/>
            <person name="van Verk M.C."/>
            <person name="Dutilh B.E."/>
            <person name="Thompson C.C."/>
            <person name="Thompson F.L."/>
        </authorList>
    </citation>
    <scope>NUCLEOTIDE SEQUENCE [LARGE SCALE GENOMIC DNA]</scope>
    <source>
        <strain evidence="12 13">CCMR0082</strain>
    </source>
</reference>
<sequence>MHRSRLISLAILGLLSCCLALGFSQVLAVDSPAGRALATEPDFVWNLPEWAPKPVVPADNPMTQAKVELGRHLFYEKRLSVNGEQSCASCHIQSLAFTDGKVVSVGTTGEAHPRNAMSLANVAYNSVLTWANPLMRHLEQQMLVPLFGEEPVELGMGGREDQLLALLREDENYARLLAEAFPDVDEAVSIRTLTFAIAAFQRTLVSFNSPYDRYRYGGDSNAISASAKRGETLFHSERLECFHCHGGLIFSDSVQHERLAFSEVAFHNTGLYNLTPEGDYPPGNTGVYEITHAPKDMGRFKAPSLRNIALTAPYMHDGSIQTLDEAIDHYAAGGRTIETGPYAGVGRFNPLKSTFIQGFELTEQERQDLLAFLNTLTDETFIQNPAFGNPHDD</sequence>
<feature type="binding site" description="axial binding residue" evidence="9">
    <location>
        <position position="245"/>
    </location>
    <ligand>
        <name>heme c</name>
        <dbReference type="ChEBI" id="CHEBI:61717"/>
        <label>2</label>
    </ligand>
    <ligandPart>
        <name>Fe</name>
        <dbReference type="ChEBI" id="CHEBI:18248"/>
    </ligandPart>
</feature>
<dbReference type="InterPro" id="IPR051395">
    <property type="entry name" value="Cytochrome_c_Peroxidase/MauG"/>
</dbReference>
<evidence type="ECO:0000256" key="2">
    <source>
        <dbReference type="ARBA" id="ARBA00022617"/>
    </source>
</evidence>
<gene>
    <name evidence="12" type="ORF">D0962_16370</name>
</gene>
<dbReference type="PANTHER" id="PTHR30600">
    <property type="entry name" value="CYTOCHROME C PEROXIDASE-RELATED"/>
    <property type="match status" value="1"/>
</dbReference>
<dbReference type="GO" id="GO:0009055">
    <property type="term" value="F:electron transfer activity"/>
    <property type="evidence" value="ECO:0007669"/>
    <property type="project" value="InterPro"/>
</dbReference>
<evidence type="ECO:0000256" key="1">
    <source>
        <dbReference type="ARBA" id="ARBA00004418"/>
    </source>
</evidence>
<dbReference type="InterPro" id="IPR004852">
    <property type="entry name" value="Di-haem_cyt_c_peroxidsae"/>
</dbReference>
<dbReference type="InterPro" id="IPR036909">
    <property type="entry name" value="Cyt_c-like_dom_sf"/>
</dbReference>
<dbReference type="InterPro" id="IPR026259">
    <property type="entry name" value="MauG/Cytc_peroxidase"/>
</dbReference>
<dbReference type="GO" id="GO:0020037">
    <property type="term" value="F:heme binding"/>
    <property type="evidence" value="ECO:0007669"/>
    <property type="project" value="InterPro"/>
</dbReference>
<dbReference type="GO" id="GO:0042597">
    <property type="term" value="C:periplasmic space"/>
    <property type="evidence" value="ECO:0007669"/>
    <property type="project" value="UniProtKB-SubCell"/>
</dbReference>
<evidence type="ECO:0000256" key="8">
    <source>
        <dbReference type="PIRSR" id="PIRSR000294-1"/>
    </source>
</evidence>
<accession>A0A6M0S7J2</accession>
<feature type="chain" id="PRO_5026999153" evidence="10">
    <location>
        <begin position="29"/>
        <end position="393"/>
    </location>
</feature>
<comment type="PTM">
    <text evidence="8">Binds 2 heme groups per subunit.</text>
</comment>
<evidence type="ECO:0000256" key="4">
    <source>
        <dbReference type="ARBA" id="ARBA00022729"/>
    </source>
</evidence>
<feature type="binding site" description="covalent" evidence="8">
    <location>
        <position position="87"/>
    </location>
    <ligand>
        <name>heme c</name>
        <dbReference type="ChEBI" id="CHEBI:61717"/>
        <label>1</label>
    </ligand>
</feature>
<dbReference type="PROSITE" id="PS51257">
    <property type="entry name" value="PROKAR_LIPOPROTEIN"/>
    <property type="match status" value="1"/>
</dbReference>
<dbReference type="SUPFAM" id="SSF46626">
    <property type="entry name" value="Cytochrome c"/>
    <property type="match status" value="2"/>
</dbReference>
<comment type="caution">
    <text evidence="12">The sequence shown here is derived from an EMBL/GenBank/DDBJ whole genome shotgun (WGS) entry which is preliminary data.</text>
</comment>
<name>A0A6M0S7J2_9CYAN</name>
<feature type="binding site" description="axial binding residue" evidence="9">
    <location>
        <position position="91"/>
    </location>
    <ligand>
        <name>heme c</name>
        <dbReference type="ChEBI" id="CHEBI:61717"/>
        <label>1</label>
    </ligand>
    <ligandPart>
        <name>Fe</name>
        <dbReference type="ChEBI" id="CHEBI:18248"/>
    </ligandPart>
</feature>
<keyword evidence="7 9" id="KW-0408">Iron</keyword>
<dbReference type="PROSITE" id="PS51007">
    <property type="entry name" value="CYTC"/>
    <property type="match status" value="1"/>
</dbReference>
<evidence type="ECO:0000256" key="6">
    <source>
        <dbReference type="ARBA" id="ARBA00023002"/>
    </source>
</evidence>
<evidence type="ECO:0000313" key="12">
    <source>
        <dbReference type="EMBL" id="NEZ64346.1"/>
    </source>
</evidence>
<evidence type="ECO:0000256" key="9">
    <source>
        <dbReference type="PIRSR" id="PIRSR000294-2"/>
    </source>
</evidence>
<evidence type="ECO:0000256" key="10">
    <source>
        <dbReference type="SAM" id="SignalP"/>
    </source>
</evidence>
<keyword evidence="3 9" id="KW-0479">Metal-binding</keyword>
<proteinExistence type="predicted"/>
<dbReference type="PIRSF" id="PIRSF000294">
    <property type="entry name" value="Cytochrome-c_peroxidase"/>
    <property type="match status" value="1"/>
</dbReference>
<evidence type="ECO:0000313" key="13">
    <source>
        <dbReference type="Proteomes" id="UP000473574"/>
    </source>
</evidence>
<keyword evidence="6" id="KW-0560">Oxidoreductase</keyword>
<feature type="signal peptide" evidence="10">
    <location>
        <begin position="1"/>
        <end position="28"/>
    </location>
</feature>
<keyword evidence="2 8" id="KW-0349">Heme</keyword>
<keyword evidence="4 10" id="KW-0732">Signal</keyword>
<dbReference type="RefSeq" id="WP_163671663.1">
    <property type="nucleotide sequence ID" value="NZ_QZCE01000002.1"/>
</dbReference>
<comment type="subcellular location">
    <subcellularLocation>
        <location evidence="1">Periplasm</location>
    </subcellularLocation>
</comment>
<dbReference type="EMBL" id="QZCE01000002">
    <property type="protein sequence ID" value="NEZ64346.1"/>
    <property type="molecule type" value="Genomic_DNA"/>
</dbReference>
<feature type="domain" description="Cytochrome c" evidence="11">
    <location>
        <begin position="225"/>
        <end position="377"/>
    </location>
</feature>